<evidence type="ECO:0000313" key="9">
    <source>
        <dbReference type="EMBL" id="CUA96909.1"/>
    </source>
</evidence>
<dbReference type="Pfam" id="PF03372">
    <property type="entry name" value="Exo_endo_phos"/>
    <property type="match status" value="1"/>
</dbReference>
<dbReference type="PANTHER" id="PTHR43250">
    <property type="entry name" value="EXODEOXYRIBONUCLEASE III"/>
    <property type="match status" value="1"/>
</dbReference>
<dbReference type="GO" id="GO:0004519">
    <property type="term" value="F:endonuclease activity"/>
    <property type="evidence" value="ECO:0007669"/>
    <property type="project" value="InterPro"/>
</dbReference>
<accession>A0A0K6I172</accession>
<dbReference type="GO" id="GO:0003677">
    <property type="term" value="F:DNA binding"/>
    <property type="evidence" value="ECO:0007669"/>
    <property type="project" value="InterPro"/>
</dbReference>
<dbReference type="InterPro" id="IPR005135">
    <property type="entry name" value="Endo/exonuclease/phosphatase"/>
</dbReference>
<feature type="binding site" evidence="6">
    <location>
        <position position="158"/>
    </location>
    <ligand>
        <name>Mg(2+)</name>
        <dbReference type="ChEBI" id="CHEBI:18420"/>
        <label>1</label>
    </ligand>
</feature>
<feature type="active site" description="Proton acceptor" evidence="5">
    <location>
        <position position="260"/>
    </location>
</feature>
<feature type="active site" evidence="5">
    <location>
        <position position="112"/>
    </location>
</feature>
<evidence type="ECO:0000256" key="2">
    <source>
        <dbReference type="ARBA" id="ARBA00022723"/>
    </source>
</evidence>
<keyword evidence="4 6" id="KW-0460">Magnesium</keyword>
<evidence type="ECO:0000256" key="3">
    <source>
        <dbReference type="ARBA" id="ARBA00022801"/>
    </source>
</evidence>
<feature type="binding site" evidence="6">
    <location>
        <position position="260"/>
    </location>
    <ligand>
        <name>Mg(2+)</name>
        <dbReference type="ChEBI" id="CHEBI:18420"/>
        <label>1</label>
    </ligand>
</feature>
<feature type="binding site" evidence="6">
    <location>
        <position position="156"/>
    </location>
    <ligand>
        <name>Mg(2+)</name>
        <dbReference type="ChEBI" id="CHEBI:18420"/>
        <label>1</label>
    </ligand>
</feature>
<dbReference type="GO" id="GO:0006281">
    <property type="term" value="P:DNA repair"/>
    <property type="evidence" value="ECO:0007669"/>
    <property type="project" value="InterPro"/>
</dbReference>
<feature type="site" description="Transition state stabilizer" evidence="7">
    <location>
        <position position="158"/>
    </location>
</feature>
<keyword evidence="10" id="KW-1185">Reference proteome</keyword>
<sequence>MTERLTLATWNINSVRLRMPIVETFLITHAPDVLCLQETKCPDANFPFGAFRKLGYEHVEISGQKGYHGVAIVSRRPLEAVERRDFCGKGDARHIAASVPFNGGSFRLHNFYVPAGGDEPDRTVNEKFGHKLDFMAEMKAMLAGDEASRPAVVVGDLNVAPYEHDVWSHKALLKIVSHTPVETELLEAIRTGGNWVDVMRQHVPMSDKLYTWWSYRAKDWDAADKGRRLDHIWMTQSLAPHARGIEVLRAARGWEKPSDHVPVIARLEA</sequence>
<dbReference type="OrthoDB" id="9803914at2"/>
<gene>
    <name evidence="9" type="ORF">Ga0061067_106149</name>
</gene>
<keyword evidence="3" id="KW-0378">Hydrolase</keyword>
<dbReference type="NCBIfam" id="TIGR00195">
    <property type="entry name" value="exoDNase_III"/>
    <property type="match status" value="1"/>
</dbReference>
<feature type="site" description="Interaction with DNA substrate" evidence="7">
    <location>
        <position position="260"/>
    </location>
</feature>
<evidence type="ECO:0000313" key="10">
    <source>
        <dbReference type="Proteomes" id="UP000183900"/>
    </source>
</evidence>
<dbReference type="InterPro" id="IPR037493">
    <property type="entry name" value="ExoIII-like"/>
</dbReference>
<dbReference type="PANTHER" id="PTHR43250:SF2">
    <property type="entry name" value="EXODEOXYRIBONUCLEASE III"/>
    <property type="match status" value="1"/>
</dbReference>
<dbReference type="GO" id="GO:0008311">
    <property type="term" value="F:double-stranded DNA 3'-5' DNA exonuclease activity"/>
    <property type="evidence" value="ECO:0007669"/>
    <property type="project" value="InterPro"/>
</dbReference>
<dbReference type="AlphaFoldDB" id="A0A0K6I172"/>
<protein>
    <submittedName>
        <fullName evidence="9">Exodeoxyribonuclease III</fullName>
    </submittedName>
</protein>
<comment type="similarity">
    <text evidence="1">Belongs to the DNA repair enzymes AP/ExoA family.</text>
</comment>
<dbReference type="GO" id="GO:0046872">
    <property type="term" value="F:metal ion binding"/>
    <property type="evidence" value="ECO:0007669"/>
    <property type="project" value="UniProtKB-KW"/>
</dbReference>
<evidence type="ECO:0000256" key="1">
    <source>
        <dbReference type="ARBA" id="ARBA00007092"/>
    </source>
</evidence>
<evidence type="ECO:0000259" key="8">
    <source>
        <dbReference type="Pfam" id="PF03372"/>
    </source>
</evidence>
<keyword evidence="2 6" id="KW-0479">Metal-binding</keyword>
<dbReference type="CDD" id="cd09086">
    <property type="entry name" value="ExoIII-like_AP-endo"/>
    <property type="match status" value="1"/>
</dbReference>
<evidence type="ECO:0000256" key="6">
    <source>
        <dbReference type="PIRSR" id="PIRSR604808-2"/>
    </source>
</evidence>
<evidence type="ECO:0000256" key="4">
    <source>
        <dbReference type="ARBA" id="ARBA00022842"/>
    </source>
</evidence>
<feature type="binding site" evidence="6">
    <location>
        <position position="11"/>
    </location>
    <ligand>
        <name>Mg(2+)</name>
        <dbReference type="ChEBI" id="CHEBI:18420"/>
        <label>1</label>
    </ligand>
</feature>
<feature type="site" description="Important for catalytic activity" evidence="7">
    <location>
        <position position="230"/>
    </location>
</feature>
<dbReference type="PROSITE" id="PS00726">
    <property type="entry name" value="AP_NUCLEASE_F1_1"/>
    <property type="match status" value="1"/>
</dbReference>
<comment type="cofactor">
    <cofactor evidence="6">
        <name>Mg(2+)</name>
        <dbReference type="ChEBI" id="CHEBI:18420"/>
    </cofactor>
    <cofactor evidence="6">
        <name>Mn(2+)</name>
        <dbReference type="ChEBI" id="CHEBI:29035"/>
    </cofactor>
    <text evidence="6">Probably binds two magnesium or manganese ions per subunit.</text>
</comment>
<feature type="domain" description="Endonuclease/exonuclease/phosphatase" evidence="8">
    <location>
        <begin position="8"/>
        <end position="260"/>
    </location>
</feature>
<proteinExistence type="inferred from homology"/>
<organism evidence="9 10">
    <name type="scientific">Pannonibacter indicus</name>
    <dbReference type="NCBI Taxonomy" id="466044"/>
    <lineage>
        <taxon>Bacteria</taxon>
        <taxon>Pseudomonadati</taxon>
        <taxon>Pseudomonadota</taxon>
        <taxon>Alphaproteobacteria</taxon>
        <taxon>Hyphomicrobiales</taxon>
        <taxon>Stappiaceae</taxon>
        <taxon>Pannonibacter</taxon>
    </lineage>
</organism>
<dbReference type="InterPro" id="IPR004808">
    <property type="entry name" value="AP_endonuc_1"/>
</dbReference>
<dbReference type="Proteomes" id="UP000183900">
    <property type="component" value="Unassembled WGS sequence"/>
</dbReference>
<feature type="binding site" evidence="6">
    <location>
        <position position="259"/>
    </location>
    <ligand>
        <name>Mg(2+)</name>
        <dbReference type="ChEBI" id="CHEBI:18420"/>
        <label>1</label>
    </ligand>
</feature>
<feature type="active site" description="Proton donor/acceptor" evidence="5">
    <location>
        <position position="156"/>
    </location>
</feature>
<name>A0A0K6I172_9HYPH</name>
<keyword evidence="6" id="KW-0464">Manganese</keyword>
<dbReference type="NCBIfam" id="TIGR00633">
    <property type="entry name" value="xth"/>
    <property type="match status" value="1"/>
</dbReference>
<feature type="binding site" evidence="6">
    <location>
        <position position="38"/>
    </location>
    <ligand>
        <name>Mg(2+)</name>
        <dbReference type="ChEBI" id="CHEBI:18420"/>
        <label>1</label>
    </ligand>
</feature>
<dbReference type="Gene3D" id="3.60.10.10">
    <property type="entry name" value="Endonuclease/exonuclease/phosphatase"/>
    <property type="match status" value="1"/>
</dbReference>
<evidence type="ECO:0000256" key="7">
    <source>
        <dbReference type="PIRSR" id="PIRSR604808-3"/>
    </source>
</evidence>
<reference evidence="10" key="1">
    <citation type="submission" date="2015-08" db="EMBL/GenBank/DDBJ databases">
        <authorList>
            <person name="Varghese N."/>
        </authorList>
    </citation>
    <scope>NUCLEOTIDE SEQUENCE [LARGE SCALE GENOMIC DNA]</scope>
    <source>
        <strain evidence="10">DSM 23407</strain>
    </source>
</reference>
<evidence type="ECO:0000256" key="5">
    <source>
        <dbReference type="PIRSR" id="PIRSR604808-1"/>
    </source>
</evidence>
<dbReference type="SUPFAM" id="SSF56219">
    <property type="entry name" value="DNase I-like"/>
    <property type="match status" value="1"/>
</dbReference>
<dbReference type="RefSeq" id="WP_055455814.1">
    <property type="nucleotide sequence ID" value="NZ_CYHE01000006.1"/>
</dbReference>
<dbReference type="InterPro" id="IPR036691">
    <property type="entry name" value="Endo/exonu/phosph_ase_sf"/>
</dbReference>
<dbReference type="PROSITE" id="PS51435">
    <property type="entry name" value="AP_NUCLEASE_F1_4"/>
    <property type="match status" value="1"/>
</dbReference>
<dbReference type="EMBL" id="CYHE01000006">
    <property type="protein sequence ID" value="CUA96909.1"/>
    <property type="molecule type" value="Genomic_DNA"/>
</dbReference>
<dbReference type="InterPro" id="IPR020847">
    <property type="entry name" value="AP_endonuclease_F1_BS"/>
</dbReference>